<dbReference type="Pfam" id="PF13483">
    <property type="entry name" value="Lactamase_B_3"/>
    <property type="match status" value="1"/>
</dbReference>
<accession>A0A937X0X0</accession>
<dbReference type="PANTHER" id="PTHR43546">
    <property type="entry name" value="UPF0173 METAL-DEPENDENT HYDROLASE MJ1163-RELATED"/>
    <property type="match status" value="1"/>
</dbReference>
<gene>
    <name evidence="3" type="ORF">FJZ00_02295</name>
</gene>
<evidence type="ECO:0000256" key="1">
    <source>
        <dbReference type="SAM" id="MobiDB-lite"/>
    </source>
</evidence>
<reference evidence="3 4" key="1">
    <citation type="submission" date="2019-03" db="EMBL/GenBank/DDBJ databases">
        <title>Lake Tanganyika Metagenome-Assembled Genomes (MAGs).</title>
        <authorList>
            <person name="Tran P."/>
        </authorList>
    </citation>
    <scope>NUCLEOTIDE SEQUENCE [LARGE SCALE GENOMIC DNA]</scope>
    <source>
        <strain evidence="3">K_DeepCast_65m_m2_236</strain>
    </source>
</reference>
<dbReference type="PANTHER" id="PTHR43546:SF3">
    <property type="entry name" value="UPF0173 METAL-DEPENDENT HYDROLASE MJ1163"/>
    <property type="match status" value="1"/>
</dbReference>
<evidence type="ECO:0000259" key="2">
    <source>
        <dbReference type="SMART" id="SM00849"/>
    </source>
</evidence>
<dbReference type="SMART" id="SM00849">
    <property type="entry name" value="Lactamase_B"/>
    <property type="match status" value="1"/>
</dbReference>
<proteinExistence type="predicted"/>
<sequence>MPRVPRTHQAPHSASSRERPARHSAGNQERQARHPAGTRERRARHPGGTRERRHLAGFDQQRKVVIVSLLAGLLCGATPPTKAIGKVPAPAWLLPGDRDKPVGEGELAFGWHGTATIEVRSAKATLLIDPFYTRYSALYLVSNPVISDPAILDKYARRPDAIFVNHSHFDHFLDAPALARKYQVPVYLPEDAVGIARAENVPEGLIRVLKGGEQVTIGDMTVDVVAARHPAVITQLLVGGEMRQHPKLPLWYNDYRTEQAMDFVIGHGGLSIAHIDAPDSLDGPIAGGKADVVLASIALWYRRPQIFDRIRKALAPKVLVPMHIDDFTLPLEAPMVVNVAAHVEHAIPEIERDLPGTAIVPFSGFFQEFRIAGPPPK</sequence>
<dbReference type="Gene3D" id="3.60.15.10">
    <property type="entry name" value="Ribonuclease Z/Hydroxyacylglutathione hydrolase-like"/>
    <property type="match status" value="1"/>
</dbReference>
<dbReference type="InterPro" id="IPR050114">
    <property type="entry name" value="UPF0173_UPF0282_UlaG_hydrolase"/>
</dbReference>
<dbReference type="AlphaFoldDB" id="A0A937X0X0"/>
<dbReference type="SUPFAM" id="SSF56281">
    <property type="entry name" value="Metallo-hydrolase/oxidoreductase"/>
    <property type="match status" value="1"/>
</dbReference>
<dbReference type="InterPro" id="IPR001279">
    <property type="entry name" value="Metallo-B-lactamas"/>
</dbReference>
<feature type="region of interest" description="Disordered" evidence="1">
    <location>
        <begin position="1"/>
        <end position="56"/>
    </location>
</feature>
<evidence type="ECO:0000313" key="4">
    <source>
        <dbReference type="Proteomes" id="UP000703893"/>
    </source>
</evidence>
<dbReference type="InterPro" id="IPR036866">
    <property type="entry name" value="RibonucZ/Hydroxyglut_hydro"/>
</dbReference>
<dbReference type="Proteomes" id="UP000703893">
    <property type="component" value="Unassembled WGS sequence"/>
</dbReference>
<organism evidence="3 4">
    <name type="scientific">Candidatus Tanganyikabacteria bacterium</name>
    <dbReference type="NCBI Taxonomy" id="2961651"/>
    <lineage>
        <taxon>Bacteria</taxon>
        <taxon>Bacillati</taxon>
        <taxon>Candidatus Sericytochromatia</taxon>
        <taxon>Candidatus Tanganyikabacteria</taxon>
    </lineage>
</organism>
<feature type="domain" description="Metallo-beta-lactamase" evidence="2">
    <location>
        <begin position="113"/>
        <end position="274"/>
    </location>
</feature>
<comment type="caution">
    <text evidence="3">The sequence shown here is derived from an EMBL/GenBank/DDBJ whole genome shotgun (WGS) entry which is preliminary data.</text>
</comment>
<name>A0A937X0X0_9BACT</name>
<evidence type="ECO:0000313" key="3">
    <source>
        <dbReference type="EMBL" id="MBM3273956.1"/>
    </source>
</evidence>
<dbReference type="CDD" id="cd06262">
    <property type="entry name" value="metallo-hydrolase-like_MBL-fold"/>
    <property type="match status" value="1"/>
</dbReference>
<dbReference type="EMBL" id="VGJX01000085">
    <property type="protein sequence ID" value="MBM3273956.1"/>
    <property type="molecule type" value="Genomic_DNA"/>
</dbReference>
<protein>
    <submittedName>
        <fullName evidence="3">MBL fold metallo-hydrolase</fullName>
    </submittedName>
</protein>